<dbReference type="InterPro" id="IPR000462">
    <property type="entry name" value="CDP-OH_P_trans"/>
</dbReference>
<dbReference type="Proteomes" id="UP000199343">
    <property type="component" value="Unassembled WGS sequence"/>
</dbReference>
<dbReference type="STRING" id="47871.GA0070608_4520"/>
<dbReference type="AlphaFoldDB" id="A0A1C6VXL9"/>
<comment type="similarity">
    <text evidence="2">Belongs to the CDP-alcohol phosphatidyltransferase class-I family.</text>
</comment>
<dbReference type="Pfam" id="PF01066">
    <property type="entry name" value="CDP-OH_P_transf"/>
    <property type="match status" value="1"/>
</dbReference>
<feature type="transmembrane region" description="Helical" evidence="4">
    <location>
        <begin position="322"/>
        <end position="340"/>
    </location>
</feature>
<dbReference type="Gene3D" id="3.40.720.10">
    <property type="entry name" value="Alkaline Phosphatase, subunit A"/>
    <property type="match status" value="1"/>
</dbReference>
<keyword evidence="4" id="KW-0472">Membrane</keyword>
<feature type="transmembrane region" description="Helical" evidence="4">
    <location>
        <begin position="7"/>
        <end position="24"/>
    </location>
</feature>
<feature type="transmembrane region" description="Helical" evidence="4">
    <location>
        <begin position="440"/>
        <end position="458"/>
    </location>
</feature>
<evidence type="ECO:0000259" key="5">
    <source>
        <dbReference type="Pfam" id="PF00884"/>
    </source>
</evidence>
<gene>
    <name evidence="6" type="ORF">GA0070608_4520</name>
</gene>
<dbReference type="InterPro" id="IPR043130">
    <property type="entry name" value="CDP-OH_PTrfase_TM_dom"/>
</dbReference>
<feature type="transmembrane region" description="Helical" evidence="4">
    <location>
        <begin position="185"/>
        <end position="202"/>
    </location>
</feature>
<dbReference type="GO" id="GO:0016780">
    <property type="term" value="F:phosphotransferase activity, for other substituted phosphate groups"/>
    <property type="evidence" value="ECO:0007669"/>
    <property type="project" value="InterPro"/>
</dbReference>
<dbReference type="Gene3D" id="1.20.120.1760">
    <property type="match status" value="1"/>
</dbReference>
<feature type="transmembrane region" description="Helical" evidence="4">
    <location>
        <begin position="347"/>
        <end position="372"/>
    </location>
</feature>
<organism evidence="6 7">
    <name type="scientific">Micromonospora peucetia</name>
    <dbReference type="NCBI Taxonomy" id="47871"/>
    <lineage>
        <taxon>Bacteria</taxon>
        <taxon>Bacillati</taxon>
        <taxon>Actinomycetota</taxon>
        <taxon>Actinomycetes</taxon>
        <taxon>Micromonosporales</taxon>
        <taxon>Micromonosporaceae</taxon>
        <taxon>Micromonospora</taxon>
    </lineage>
</organism>
<feature type="transmembrane region" description="Helical" evidence="4">
    <location>
        <begin position="67"/>
        <end position="89"/>
    </location>
</feature>
<dbReference type="InterPro" id="IPR017850">
    <property type="entry name" value="Alkaline_phosphatase_core_sf"/>
</dbReference>
<feature type="transmembrane region" description="Helical" evidence="4">
    <location>
        <begin position="95"/>
        <end position="115"/>
    </location>
</feature>
<dbReference type="GO" id="GO:0016020">
    <property type="term" value="C:membrane"/>
    <property type="evidence" value="ECO:0007669"/>
    <property type="project" value="InterPro"/>
</dbReference>
<keyword evidence="4" id="KW-1133">Transmembrane helix</keyword>
<feature type="domain" description="Sulfatase N-terminal" evidence="5">
    <location>
        <begin position="557"/>
        <end position="754"/>
    </location>
</feature>
<evidence type="ECO:0000256" key="1">
    <source>
        <dbReference type="ARBA" id="ARBA00022679"/>
    </source>
</evidence>
<dbReference type="EMBL" id="FMIC01000002">
    <property type="protein sequence ID" value="SCL71036.1"/>
    <property type="molecule type" value="Genomic_DNA"/>
</dbReference>
<dbReference type="InterPro" id="IPR000917">
    <property type="entry name" value="Sulfatase_N"/>
</dbReference>
<name>A0A1C6VXL9_9ACTN</name>
<keyword evidence="4" id="KW-0812">Transmembrane</keyword>
<evidence type="ECO:0000256" key="4">
    <source>
        <dbReference type="SAM" id="Phobius"/>
    </source>
</evidence>
<evidence type="ECO:0000313" key="6">
    <source>
        <dbReference type="EMBL" id="SCL71036.1"/>
    </source>
</evidence>
<dbReference type="GO" id="GO:0008654">
    <property type="term" value="P:phospholipid biosynthetic process"/>
    <property type="evidence" value="ECO:0007669"/>
    <property type="project" value="InterPro"/>
</dbReference>
<feature type="compositionally biased region" description="Basic residues" evidence="3">
    <location>
        <begin position="857"/>
        <end position="899"/>
    </location>
</feature>
<feature type="region of interest" description="Disordered" evidence="3">
    <location>
        <begin position="237"/>
        <end position="287"/>
    </location>
</feature>
<feature type="compositionally biased region" description="Low complexity" evidence="3">
    <location>
        <begin position="900"/>
        <end position="916"/>
    </location>
</feature>
<dbReference type="InterPro" id="IPR048254">
    <property type="entry name" value="CDP_ALCOHOL_P_TRANSF_CS"/>
</dbReference>
<accession>A0A1C6VXL9</accession>
<reference evidence="6 7" key="1">
    <citation type="submission" date="2016-06" db="EMBL/GenBank/DDBJ databases">
        <authorList>
            <person name="Kjaerup R.B."/>
            <person name="Dalgaard T.S."/>
            <person name="Juul-Madsen H.R."/>
        </authorList>
    </citation>
    <scope>NUCLEOTIDE SEQUENCE [LARGE SCALE GENOMIC DNA]</scope>
    <source>
        <strain evidence="6 7">DSM 43363</strain>
    </source>
</reference>
<dbReference type="SUPFAM" id="SSF53649">
    <property type="entry name" value="Alkaline phosphatase-like"/>
    <property type="match status" value="1"/>
</dbReference>
<feature type="transmembrane region" description="Helical" evidence="4">
    <location>
        <begin position="399"/>
        <end position="419"/>
    </location>
</feature>
<keyword evidence="1 2" id="KW-0808">Transferase</keyword>
<evidence type="ECO:0000256" key="3">
    <source>
        <dbReference type="SAM" id="MobiDB-lite"/>
    </source>
</evidence>
<evidence type="ECO:0000256" key="2">
    <source>
        <dbReference type="RuleBase" id="RU003750"/>
    </source>
</evidence>
<evidence type="ECO:0000313" key="7">
    <source>
        <dbReference type="Proteomes" id="UP000199343"/>
    </source>
</evidence>
<feature type="region of interest" description="Disordered" evidence="3">
    <location>
        <begin position="814"/>
        <end position="916"/>
    </location>
</feature>
<sequence>MPTVRTGPVIGLIVQIVLLAGLAATVGLGPAGWLAGSAYGTVLCLALDRGLRRSGGDVLGPADRVTLARAVLVGGVTALTVDALAPAAGDRPGPVGVLVALAAVALALDAADGYVARRTGTASALGARFDMEVDAFLILVLGLAVAPAVGAWVLALGAMRYAFVAAGWLLPWLRRPLPPRYWRKVVAAAQGVLLLVAAAGVLPGPGDALVLAVALALLVESFGRDVGWLWRHRPARDVPRHRPRGSRRSAPTSSPPVTDRPSPPRGRTREGASGRPSGQLVVLGDNPPGPHAARATTALAALLVLAALTAPHQPARLTPGAFVRVPLEGLLVVALLLALPAPARRPVAALAGALLGLLTLLKVADLGFLATLGRPFDPVLDWALLDDAVGFLTDSVGRAGATGAVVAAVLLLAALVLATTRSVLRLTRPLVRHRVATRRTVAALVVVWLACATFGVRVSPGVPVADAAATDLVGAHASQVRARLRDREVFAAQIGVDPFRDTPGDRLLTGLRGKDVVVAFVESYGRDAVEDPEYAQGVGAVLADGDRRLRAAGFASRSGFLTSPTTGGGSWLAHATLLSGMWVDNDQRHRSLLSSDRLTLGGAFRRAGWRTVGVMPAVTRPWPEGAFFGYERFYDGRGLGYRGPRFGYAPMPDQYTLAAFERLERSRADRAPAMAEIALVSSHSPWTRIPRLVDWSQVGDGSIFHHATTGNPSSQPRAGYRRCVEYSLGTLVSYLETHGDDDLVLVFLGDHQPAPVVTGAGAGRDVPVTVVARDPAVLDRISGWGWDDGLRPGPRAPVWPMDAFRAVPHRLQRLTLAGPRTAGPVNGAPRGRRSRRRREVAGTATRRHAAPPAGPRPGRRPRCRRRSGRSGCRRSARRRGPRRCGPSRRRPHPGPRRPRCLAAGRRPPARPRAGPS</sequence>
<dbReference type="Pfam" id="PF00884">
    <property type="entry name" value="Sulfatase"/>
    <property type="match status" value="1"/>
</dbReference>
<protein>
    <submittedName>
        <fullName evidence="6">Phosphatidylglycerophosphate synthase</fullName>
    </submittedName>
</protein>
<proteinExistence type="inferred from homology"/>
<dbReference type="PROSITE" id="PS00379">
    <property type="entry name" value="CDP_ALCOHOL_P_TRANSF"/>
    <property type="match status" value="1"/>
</dbReference>